<feature type="region of interest" description="Disordered" evidence="7">
    <location>
        <begin position="68"/>
        <end position="94"/>
    </location>
</feature>
<dbReference type="GO" id="GO:0005524">
    <property type="term" value="F:ATP binding"/>
    <property type="evidence" value="ECO:0007669"/>
    <property type="project" value="UniProtKB-KW"/>
</dbReference>
<dbReference type="InterPro" id="IPR000719">
    <property type="entry name" value="Prot_kinase_dom"/>
</dbReference>
<organism evidence="9 10">
    <name type="scientific">Fraxinus pennsylvanica</name>
    <dbReference type="NCBI Taxonomy" id="56036"/>
    <lineage>
        <taxon>Eukaryota</taxon>
        <taxon>Viridiplantae</taxon>
        <taxon>Streptophyta</taxon>
        <taxon>Embryophyta</taxon>
        <taxon>Tracheophyta</taxon>
        <taxon>Spermatophyta</taxon>
        <taxon>Magnoliopsida</taxon>
        <taxon>eudicotyledons</taxon>
        <taxon>Gunneridae</taxon>
        <taxon>Pentapetalae</taxon>
        <taxon>asterids</taxon>
        <taxon>lamiids</taxon>
        <taxon>Lamiales</taxon>
        <taxon>Oleaceae</taxon>
        <taxon>Oleeae</taxon>
        <taxon>Fraxinus</taxon>
    </lineage>
</organism>
<keyword evidence="6" id="KW-0067">ATP-binding</keyword>
<dbReference type="InterPro" id="IPR050205">
    <property type="entry name" value="CDPK_Ser/Thr_kinases"/>
</dbReference>
<dbReference type="Gene3D" id="1.10.238.10">
    <property type="entry name" value="EF-hand"/>
    <property type="match status" value="1"/>
</dbReference>
<accession>A0AAD2DNY7</accession>
<feature type="domain" description="Protein kinase" evidence="8">
    <location>
        <begin position="2"/>
        <end position="65"/>
    </location>
</feature>
<name>A0AAD2DNY7_9LAMI</name>
<evidence type="ECO:0000256" key="7">
    <source>
        <dbReference type="SAM" id="MobiDB-lite"/>
    </source>
</evidence>
<keyword evidence="4" id="KW-0547">Nucleotide-binding</keyword>
<evidence type="ECO:0000259" key="8">
    <source>
        <dbReference type="Pfam" id="PF00069"/>
    </source>
</evidence>
<dbReference type="GO" id="GO:0004674">
    <property type="term" value="F:protein serine/threonine kinase activity"/>
    <property type="evidence" value="ECO:0007669"/>
    <property type="project" value="UniProtKB-KW"/>
</dbReference>
<protein>
    <recommendedName>
        <fullName evidence="8">Protein kinase domain-containing protein</fullName>
    </recommendedName>
</protein>
<dbReference type="Gene3D" id="3.30.200.20">
    <property type="entry name" value="Phosphorylase Kinase, domain 1"/>
    <property type="match status" value="1"/>
</dbReference>
<proteinExistence type="inferred from homology"/>
<dbReference type="Pfam" id="PF00069">
    <property type="entry name" value="Pkinase"/>
    <property type="match status" value="1"/>
</dbReference>
<evidence type="ECO:0000313" key="9">
    <source>
        <dbReference type="EMBL" id="CAI9761607.1"/>
    </source>
</evidence>
<evidence type="ECO:0000256" key="4">
    <source>
        <dbReference type="ARBA" id="ARBA00022741"/>
    </source>
</evidence>
<dbReference type="InterPro" id="IPR011009">
    <property type="entry name" value="Kinase-like_dom_sf"/>
</dbReference>
<sequence length="185" mass="20665">MHHLTGQPNIVELKGTYEDRHSVHLVMELCAGGELFDGIISKGHYTERAAASLLRTIIEIVHTAHVPFNGGHSPGSQAGEFSGQEDGEAPGTPLDNTVLSRLKQFQAMNKFKKVALRVIVGCLSEEEIMGLKQMFKSMDTDTSAVKQKEETYGFTIQFPQILQWREGRLVCKSPRNYESWANGRF</sequence>
<evidence type="ECO:0000313" key="10">
    <source>
        <dbReference type="Proteomes" id="UP000834106"/>
    </source>
</evidence>
<dbReference type="SUPFAM" id="SSF56112">
    <property type="entry name" value="Protein kinase-like (PK-like)"/>
    <property type="match status" value="1"/>
</dbReference>
<keyword evidence="2" id="KW-0723">Serine/threonine-protein kinase</keyword>
<evidence type="ECO:0000256" key="5">
    <source>
        <dbReference type="ARBA" id="ARBA00022777"/>
    </source>
</evidence>
<keyword evidence="5" id="KW-0418">Kinase</keyword>
<gene>
    <name evidence="9" type="ORF">FPE_LOCUS9037</name>
</gene>
<evidence type="ECO:0000256" key="6">
    <source>
        <dbReference type="ARBA" id="ARBA00022840"/>
    </source>
</evidence>
<dbReference type="AlphaFoldDB" id="A0AAD2DNY7"/>
<dbReference type="Proteomes" id="UP000834106">
    <property type="component" value="Chromosome 5"/>
</dbReference>
<dbReference type="Gene3D" id="1.10.510.10">
    <property type="entry name" value="Transferase(Phosphotransferase) domain 1"/>
    <property type="match status" value="1"/>
</dbReference>
<evidence type="ECO:0000256" key="2">
    <source>
        <dbReference type="ARBA" id="ARBA00022527"/>
    </source>
</evidence>
<keyword evidence="10" id="KW-1185">Reference proteome</keyword>
<keyword evidence="3" id="KW-0808">Transferase</keyword>
<evidence type="ECO:0000256" key="3">
    <source>
        <dbReference type="ARBA" id="ARBA00022679"/>
    </source>
</evidence>
<evidence type="ECO:0000256" key="1">
    <source>
        <dbReference type="ARBA" id="ARBA00005354"/>
    </source>
</evidence>
<dbReference type="EMBL" id="OU503040">
    <property type="protein sequence ID" value="CAI9761607.1"/>
    <property type="molecule type" value="Genomic_DNA"/>
</dbReference>
<dbReference type="PANTHER" id="PTHR24349">
    <property type="entry name" value="SERINE/THREONINE-PROTEIN KINASE"/>
    <property type="match status" value="1"/>
</dbReference>
<reference evidence="9" key="1">
    <citation type="submission" date="2023-05" db="EMBL/GenBank/DDBJ databases">
        <authorList>
            <person name="Huff M."/>
        </authorList>
    </citation>
    <scope>NUCLEOTIDE SEQUENCE</scope>
</reference>
<comment type="similarity">
    <text evidence="1">Belongs to the protein kinase superfamily. CAMK Ser/Thr protein kinase family. CaMK subfamily.</text>
</comment>